<dbReference type="UniPathway" id="UPA00538">
    <property type="reaction ID" value="UER00592"/>
</dbReference>
<dbReference type="PANTHER" id="PTHR10993">
    <property type="entry name" value="OCTANOYLTRANSFERASE"/>
    <property type="match status" value="1"/>
</dbReference>
<dbReference type="Gene3D" id="3.30.930.10">
    <property type="entry name" value="Bira Bifunctional Protein, Domain 2"/>
    <property type="match status" value="1"/>
</dbReference>
<keyword evidence="3 5" id="KW-0012">Acyltransferase</keyword>
<accession>A0A1J0AD89</accession>
<dbReference type="PROSITE" id="PS51733">
    <property type="entry name" value="BPL_LPL_CATALYTIC"/>
    <property type="match status" value="1"/>
</dbReference>
<evidence type="ECO:0000256" key="1">
    <source>
        <dbReference type="ARBA" id="ARBA00004821"/>
    </source>
</evidence>
<gene>
    <name evidence="5 11" type="primary">lipB</name>
    <name evidence="11" type="ORF">GlitD10_1560</name>
</gene>
<keyword evidence="2 5" id="KW-0808">Transferase</keyword>
<comment type="subcellular location">
    <subcellularLocation>
        <location evidence="5">Cytoplasm</location>
    </subcellularLocation>
</comment>
<comment type="function">
    <text evidence="4 5 6">Catalyzes the transfer of endogenously produced octanoic acid from octanoyl-acyl-carrier-protein onto the lipoyl domains of lipoate-dependent enzymes. Lipoyl-ACP can also act as a substrate although octanoyl-ACP is likely to be the physiological substrate.</text>
</comment>
<feature type="domain" description="BPL/LPL catalytic" evidence="10">
    <location>
        <begin position="32"/>
        <end position="210"/>
    </location>
</feature>
<dbReference type="PROSITE" id="PS01313">
    <property type="entry name" value="LIPB"/>
    <property type="match status" value="1"/>
</dbReference>
<evidence type="ECO:0000256" key="4">
    <source>
        <dbReference type="ARBA" id="ARBA00024732"/>
    </source>
</evidence>
<dbReference type="EMBL" id="CP017675">
    <property type="protein sequence ID" value="APB33883.1"/>
    <property type="molecule type" value="Genomic_DNA"/>
</dbReference>
<dbReference type="EC" id="2.3.1.181" evidence="5 6"/>
<comment type="pathway">
    <text evidence="1 5 6">Protein modification; protein lipoylation via endogenous pathway; protein N(6)-(lipoyl)lysine from octanoyl-[acyl-carrier-protein]: step 1/2.</text>
</comment>
<feature type="site" description="Lowers pKa of active site Cys" evidence="5 9">
    <location>
        <position position="138"/>
    </location>
</feature>
<dbReference type="GO" id="GO:0009249">
    <property type="term" value="P:protein lipoylation"/>
    <property type="evidence" value="ECO:0007669"/>
    <property type="project" value="InterPro"/>
</dbReference>
<dbReference type="NCBIfam" id="NF010925">
    <property type="entry name" value="PRK14345.1"/>
    <property type="match status" value="1"/>
</dbReference>
<dbReference type="SUPFAM" id="SSF55681">
    <property type="entry name" value="Class II aaRS and biotin synthetases"/>
    <property type="match status" value="1"/>
</dbReference>
<dbReference type="InterPro" id="IPR000544">
    <property type="entry name" value="Octanoyltransferase"/>
</dbReference>
<evidence type="ECO:0000313" key="12">
    <source>
        <dbReference type="Proteomes" id="UP000180235"/>
    </source>
</evidence>
<dbReference type="InterPro" id="IPR020605">
    <property type="entry name" value="Octanoyltransferase_CS"/>
</dbReference>
<dbReference type="InterPro" id="IPR045864">
    <property type="entry name" value="aa-tRNA-synth_II/BPL/LPL"/>
</dbReference>
<dbReference type="GO" id="GO:0005737">
    <property type="term" value="C:cytoplasm"/>
    <property type="evidence" value="ECO:0007669"/>
    <property type="project" value="UniProtKB-SubCell"/>
</dbReference>
<dbReference type="GO" id="GO:0016874">
    <property type="term" value="F:ligase activity"/>
    <property type="evidence" value="ECO:0007669"/>
    <property type="project" value="UniProtKB-KW"/>
</dbReference>
<organism evidence="11 12">
    <name type="scientific">Gloeomargarita lithophora Alchichica-D10</name>
    <dbReference type="NCBI Taxonomy" id="1188229"/>
    <lineage>
        <taxon>Bacteria</taxon>
        <taxon>Bacillati</taxon>
        <taxon>Cyanobacteriota</taxon>
        <taxon>Cyanophyceae</taxon>
        <taxon>Gloeomargaritales</taxon>
        <taxon>Gloeomargaritaceae</taxon>
        <taxon>Gloeomargarita</taxon>
    </lineage>
</organism>
<evidence type="ECO:0000256" key="7">
    <source>
        <dbReference type="PIRSR" id="PIRSR016262-1"/>
    </source>
</evidence>
<dbReference type="Pfam" id="PF21948">
    <property type="entry name" value="LplA-B_cat"/>
    <property type="match status" value="1"/>
</dbReference>
<dbReference type="AlphaFoldDB" id="A0A1J0AD89"/>
<evidence type="ECO:0000256" key="9">
    <source>
        <dbReference type="PIRSR" id="PIRSR016262-3"/>
    </source>
</evidence>
<dbReference type="PANTHER" id="PTHR10993:SF7">
    <property type="entry name" value="LIPOYLTRANSFERASE 2, MITOCHONDRIAL-RELATED"/>
    <property type="match status" value="1"/>
</dbReference>
<evidence type="ECO:0000256" key="6">
    <source>
        <dbReference type="PIRNR" id="PIRNR016262"/>
    </source>
</evidence>
<dbReference type="HAMAP" id="MF_00013">
    <property type="entry name" value="LipB"/>
    <property type="match status" value="1"/>
</dbReference>
<reference evidence="11 12" key="1">
    <citation type="submission" date="2016-10" db="EMBL/GenBank/DDBJ databases">
        <title>Description of Gloeomargarita lithophora gen. nov., sp. nov., a thylakoid-bearing basal-branching cyanobacterium with intracellular carbonates, and proposal for Gloeomargaritales ord. nov.</title>
        <authorList>
            <person name="Moreira D."/>
            <person name="Tavera R."/>
            <person name="Benzerara K."/>
            <person name="Skouri-Panet F."/>
            <person name="Couradeau E."/>
            <person name="Gerard E."/>
            <person name="Loussert C."/>
            <person name="Novelo E."/>
            <person name="Zivanovic Y."/>
            <person name="Lopez-Garcia P."/>
        </authorList>
    </citation>
    <scope>NUCLEOTIDE SEQUENCE [LARGE SCALE GENOMIC DNA]</scope>
    <source>
        <strain evidence="11 12">D10</strain>
    </source>
</reference>
<evidence type="ECO:0000256" key="2">
    <source>
        <dbReference type="ARBA" id="ARBA00022679"/>
    </source>
</evidence>
<evidence type="ECO:0000256" key="5">
    <source>
        <dbReference type="HAMAP-Rule" id="MF_00013"/>
    </source>
</evidence>
<dbReference type="InterPro" id="IPR004143">
    <property type="entry name" value="BPL_LPL_catalytic"/>
</dbReference>
<dbReference type="STRING" id="1188229.GlitD10_1560"/>
<proteinExistence type="inferred from homology"/>
<evidence type="ECO:0000313" key="11">
    <source>
        <dbReference type="EMBL" id="APB33883.1"/>
    </source>
</evidence>
<feature type="binding site" evidence="5 8">
    <location>
        <begin position="154"/>
        <end position="156"/>
    </location>
    <ligand>
        <name>substrate</name>
    </ligand>
</feature>
<dbReference type="KEGG" id="glt:GlitD10_1560"/>
<comment type="catalytic activity">
    <reaction evidence="5 6">
        <text>octanoyl-[ACP] + L-lysyl-[protein] = N(6)-octanoyl-L-lysyl-[protein] + holo-[ACP] + H(+)</text>
        <dbReference type="Rhea" id="RHEA:17665"/>
        <dbReference type="Rhea" id="RHEA-COMP:9636"/>
        <dbReference type="Rhea" id="RHEA-COMP:9685"/>
        <dbReference type="Rhea" id="RHEA-COMP:9752"/>
        <dbReference type="Rhea" id="RHEA-COMP:9928"/>
        <dbReference type="ChEBI" id="CHEBI:15378"/>
        <dbReference type="ChEBI" id="CHEBI:29969"/>
        <dbReference type="ChEBI" id="CHEBI:64479"/>
        <dbReference type="ChEBI" id="CHEBI:78463"/>
        <dbReference type="ChEBI" id="CHEBI:78809"/>
        <dbReference type="EC" id="2.3.1.181"/>
    </reaction>
</comment>
<feature type="binding site" evidence="5 8">
    <location>
        <begin position="74"/>
        <end position="81"/>
    </location>
    <ligand>
        <name>substrate</name>
    </ligand>
</feature>
<dbReference type="Proteomes" id="UP000180235">
    <property type="component" value="Chromosome"/>
</dbReference>
<evidence type="ECO:0000256" key="3">
    <source>
        <dbReference type="ARBA" id="ARBA00023315"/>
    </source>
</evidence>
<feature type="active site" description="Acyl-thioester intermediate" evidence="5 7">
    <location>
        <position position="172"/>
    </location>
</feature>
<dbReference type="NCBIfam" id="TIGR00214">
    <property type="entry name" value="lipB"/>
    <property type="match status" value="1"/>
</dbReference>
<sequence>MRIIHVVPWARVPYPQAWAWQKAQVQQRLDTPELPDILALLEHEPVYTLGQGASLDFLRFPLGSMGIPVYRTERGGEVTYHGPGQVVGYPILRLKHYGLDVHQYLRCLEQAIINVMQEYRIPGERKLGYTGVWVGDTKVAAIGIKVRRGVTMHGFALNVCTDLTAFDRIVPCGIRGYGVGNLGQFCPDIDLGAVRAGLVHTLGAVLGADMEQGDTISIRC</sequence>
<dbReference type="CDD" id="cd16444">
    <property type="entry name" value="LipB"/>
    <property type="match status" value="1"/>
</dbReference>
<feature type="binding site" evidence="5 8">
    <location>
        <begin position="141"/>
        <end position="143"/>
    </location>
    <ligand>
        <name>substrate</name>
    </ligand>
</feature>
<dbReference type="RefSeq" id="WP_071454405.1">
    <property type="nucleotide sequence ID" value="NZ_CP017675.1"/>
</dbReference>
<dbReference type="GO" id="GO:0033819">
    <property type="term" value="F:lipoyl(octanoyl) transferase activity"/>
    <property type="evidence" value="ECO:0007669"/>
    <property type="project" value="UniProtKB-EC"/>
</dbReference>
<evidence type="ECO:0000259" key="10">
    <source>
        <dbReference type="PROSITE" id="PS51733"/>
    </source>
</evidence>
<dbReference type="PIRSF" id="PIRSF016262">
    <property type="entry name" value="LPLase"/>
    <property type="match status" value="1"/>
</dbReference>
<protein>
    <recommendedName>
        <fullName evidence="5 6">Octanoyltransferase</fullName>
        <ecNumber evidence="5 6">2.3.1.181</ecNumber>
    </recommendedName>
    <alternativeName>
        <fullName evidence="5">Lipoate-protein ligase B</fullName>
    </alternativeName>
    <alternativeName>
        <fullName evidence="5">Lipoyl/octanoyl transferase</fullName>
    </alternativeName>
    <alternativeName>
        <fullName evidence="5">Octanoyl-[acyl-carrier-protein]-protein N-octanoyltransferase</fullName>
    </alternativeName>
</protein>
<comment type="miscellaneous">
    <text evidence="5">In the reaction, the free carboxyl group of octanoic acid is attached via an amide linkage to the epsilon-amino group of a specific lysine residue of lipoyl domains of lipoate-dependent enzymes.</text>
</comment>
<name>A0A1J0AD89_9CYAN</name>
<keyword evidence="5" id="KW-0963">Cytoplasm</keyword>
<evidence type="ECO:0000256" key="8">
    <source>
        <dbReference type="PIRSR" id="PIRSR016262-2"/>
    </source>
</evidence>
<keyword evidence="12" id="KW-1185">Reference proteome</keyword>
<keyword evidence="11" id="KW-0436">Ligase</keyword>
<comment type="similarity">
    <text evidence="5 6">Belongs to the LipB family.</text>
</comment>